<dbReference type="Proteomes" id="UP000257144">
    <property type="component" value="Unassembled WGS sequence"/>
</dbReference>
<dbReference type="Pfam" id="PF01740">
    <property type="entry name" value="STAS"/>
    <property type="match status" value="1"/>
</dbReference>
<organism evidence="3 4">
    <name type="scientific">Neobacillus piezotolerans</name>
    <dbReference type="NCBI Taxonomy" id="2259171"/>
    <lineage>
        <taxon>Bacteria</taxon>
        <taxon>Bacillati</taxon>
        <taxon>Bacillota</taxon>
        <taxon>Bacilli</taxon>
        <taxon>Bacillales</taxon>
        <taxon>Bacillaceae</taxon>
        <taxon>Neobacillus</taxon>
    </lineage>
</organism>
<proteinExistence type="predicted"/>
<evidence type="ECO:0000313" key="3">
    <source>
        <dbReference type="EMBL" id="RDU37208.1"/>
    </source>
</evidence>
<dbReference type="OrthoDB" id="9800154at2"/>
<keyword evidence="1" id="KW-0597">Phosphoprotein</keyword>
<dbReference type="CDD" id="cd07041">
    <property type="entry name" value="STAS_RsbR_RsbS_like"/>
    <property type="match status" value="1"/>
</dbReference>
<gene>
    <name evidence="3" type="ORF">DRW41_11045</name>
</gene>
<dbReference type="EMBL" id="QNQT01000003">
    <property type="protein sequence ID" value="RDU37208.1"/>
    <property type="molecule type" value="Genomic_DNA"/>
</dbReference>
<protein>
    <submittedName>
        <fullName evidence="3">STAS domain-containing protein</fullName>
    </submittedName>
</protein>
<reference evidence="3 4" key="1">
    <citation type="submission" date="2018-07" db="EMBL/GenBank/DDBJ databases">
        <title>Bacillus sp. YLB-04 draft genome sequence.</title>
        <authorList>
            <person name="Yu L."/>
            <person name="Tang X."/>
        </authorList>
    </citation>
    <scope>NUCLEOTIDE SEQUENCE [LARGE SCALE GENOMIC DNA]</scope>
    <source>
        <strain evidence="3 4">YLB-04</strain>
    </source>
</reference>
<dbReference type="InterPro" id="IPR036513">
    <property type="entry name" value="STAS_dom_sf"/>
</dbReference>
<comment type="caution">
    <text evidence="3">The sequence shown here is derived from an EMBL/GenBank/DDBJ whole genome shotgun (WGS) entry which is preliminary data.</text>
</comment>
<dbReference type="InterPro" id="IPR002645">
    <property type="entry name" value="STAS_dom"/>
</dbReference>
<dbReference type="InterPro" id="IPR051932">
    <property type="entry name" value="Bact_StressResp_Reg"/>
</dbReference>
<evidence type="ECO:0000256" key="1">
    <source>
        <dbReference type="ARBA" id="ARBA00022553"/>
    </source>
</evidence>
<accession>A0A3D8GRZ1</accession>
<dbReference type="PANTHER" id="PTHR33745:SF3">
    <property type="entry name" value="RSBT CO-ANTAGONIST PROTEIN RSBRC"/>
    <property type="match status" value="1"/>
</dbReference>
<dbReference type="Gene3D" id="3.30.750.24">
    <property type="entry name" value="STAS domain"/>
    <property type="match status" value="1"/>
</dbReference>
<feature type="domain" description="STAS" evidence="2">
    <location>
        <begin position="167"/>
        <end position="278"/>
    </location>
</feature>
<evidence type="ECO:0000313" key="4">
    <source>
        <dbReference type="Proteomes" id="UP000257144"/>
    </source>
</evidence>
<keyword evidence="4" id="KW-1185">Reference proteome</keyword>
<evidence type="ECO:0000259" key="2">
    <source>
        <dbReference type="PROSITE" id="PS50801"/>
    </source>
</evidence>
<dbReference type="SUPFAM" id="SSF52091">
    <property type="entry name" value="SpoIIaa-like"/>
    <property type="match status" value="1"/>
</dbReference>
<dbReference type="PANTHER" id="PTHR33745">
    <property type="entry name" value="RSBT ANTAGONIST PROTEIN RSBS-RELATED"/>
    <property type="match status" value="1"/>
</dbReference>
<dbReference type="RefSeq" id="WP_115452036.1">
    <property type="nucleotide sequence ID" value="NZ_QNQT01000003.1"/>
</dbReference>
<dbReference type="AlphaFoldDB" id="A0A3D8GRZ1"/>
<name>A0A3D8GRZ1_9BACI</name>
<sequence length="283" mass="31948">MSDRLALLGEAIVNNKYDIAEEVHNIRFSKLQLTPEQKREFQKIEQQIMQVRADFIEIFGRALIDNNDEQLSIDRVKEWGERAGSFIFNLGAPLDEALKDSSDYRKVIWKFIQESNSDMDLSADCIFKIISIIDPLLDHAVYYFSLTFVHHFQQSLNNAKKAFMELSVPIVPLIPGVGVLPLIGNIDTERAALLMEKTLEQANKLNLQHLILDVSGVLIIDTMVADQLLRVISALSLIGVKTILTGIRPEVAQTIVSLGLSLNQLTVKSNLHQAFKELQLVRQ</sequence>
<dbReference type="PROSITE" id="PS50801">
    <property type="entry name" value="STAS"/>
    <property type="match status" value="1"/>
</dbReference>